<evidence type="ECO:0000256" key="1">
    <source>
        <dbReference type="SAM" id="MobiDB-lite"/>
    </source>
</evidence>
<dbReference type="InterPro" id="IPR006311">
    <property type="entry name" value="TAT_signal"/>
</dbReference>
<name>A0A2I8VI79_9EURY</name>
<gene>
    <name evidence="2" type="ORF">C2R22_08250</name>
</gene>
<dbReference type="Proteomes" id="UP000236584">
    <property type="component" value="Chromosome"/>
</dbReference>
<organism evidence="2 3">
    <name type="scientific">Salinigranum rubrum</name>
    <dbReference type="NCBI Taxonomy" id="755307"/>
    <lineage>
        <taxon>Archaea</taxon>
        <taxon>Methanobacteriati</taxon>
        <taxon>Methanobacteriota</taxon>
        <taxon>Stenosarchaea group</taxon>
        <taxon>Halobacteria</taxon>
        <taxon>Halobacteriales</taxon>
        <taxon>Haloferacaceae</taxon>
        <taxon>Salinigranum</taxon>
    </lineage>
</organism>
<feature type="region of interest" description="Disordered" evidence="1">
    <location>
        <begin position="170"/>
        <end position="191"/>
    </location>
</feature>
<evidence type="ECO:0000313" key="2">
    <source>
        <dbReference type="EMBL" id="AUV81646.1"/>
    </source>
</evidence>
<accession>A0A2I8VI79</accession>
<protein>
    <submittedName>
        <fullName evidence="2">Tat (Twin-arginine translocation) pathway signal sequence</fullName>
    </submittedName>
</protein>
<keyword evidence="3" id="KW-1185">Reference proteome</keyword>
<dbReference type="KEGG" id="srub:C2R22_08250"/>
<dbReference type="EMBL" id="CP026309">
    <property type="protein sequence ID" value="AUV81646.1"/>
    <property type="molecule type" value="Genomic_DNA"/>
</dbReference>
<dbReference type="GeneID" id="35592074"/>
<reference evidence="2 3" key="1">
    <citation type="submission" date="2018-01" db="EMBL/GenBank/DDBJ databases">
        <title>Complete genome sequence of Salinigranum rubrum GX10T, an extremely halophilic archaeon isolated from a marine solar saltern.</title>
        <authorList>
            <person name="Han S."/>
        </authorList>
    </citation>
    <scope>NUCLEOTIDE SEQUENCE [LARGE SCALE GENOMIC DNA]</scope>
    <source>
        <strain evidence="2 3">GX10</strain>
    </source>
</reference>
<dbReference type="PROSITE" id="PS51318">
    <property type="entry name" value="TAT"/>
    <property type="match status" value="1"/>
</dbReference>
<dbReference type="OrthoDB" id="198474at2157"/>
<dbReference type="AlphaFoldDB" id="A0A2I8VI79"/>
<dbReference type="Pfam" id="PF13618">
    <property type="entry name" value="Gluconate_2-dh3"/>
    <property type="match status" value="1"/>
</dbReference>
<sequence>MRLSRRDALAVLAGLGAAGGGAALGVIGTHDAPVAGDGRPVDGEDEREDEDALSVLVAAAEVLYPSDVDGHRAFVETYVAGRRRTDPDHYAGVVSAARELDAVARDWHDTAFATLAPETRDRLLRDLGVDVADPDPAGNVSDRLRFFVVNDLLYAFYTSPTGGELVGTENPTGYPGGLESYQHGPGAVDDG</sequence>
<dbReference type="RefSeq" id="WP_103425334.1">
    <property type="nucleotide sequence ID" value="NZ_CP026309.1"/>
</dbReference>
<dbReference type="InterPro" id="IPR027056">
    <property type="entry name" value="Gluconate_2DH_su3"/>
</dbReference>
<proteinExistence type="predicted"/>
<evidence type="ECO:0000313" key="3">
    <source>
        <dbReference type="Proteomes" id="UP000236584"/>
    </source>
</evidence>